<dbReference type="PRINTS" id="PR00380">
    <property type="entry name" value="KINESINHEAVY"/>
</dbReference>
<feature type="region of interest" description="Disordered" evidence="9">
    <location>
        <begin position="786"/>
        <end position="808"/>
    </location>
</feature>
<feature type="region of interest" description="Disordered" evidence="9">
    <location>
        <begin position="416"/>
        <end position="437"/>
    </location>
</feature>
<keyword evidence="3 7" id="KW-0067">ATP-binding</keyword>
<feature type="region of interest" description="Disordered" evidence="9">
    <location>
        <begin position="1281"/>
        <end position="1339"/>
    </location>
</feature>
<gene>
    <name evidence="12" type="primary">LOC108567073</name>
</gene>
<evidence type="ECO:0000256" key="8">
    <source>
        <dbReference type="SAM" id="Coils"/>
    </source>
</evidence>
<dbReference type="InterPro" id="IPR001752">
    <property type="entry name" value="Kinesin_motor_dom"/>
</dbReference>
<dbReference type="Proteomes" id="UP000695000">
    <property type="component" value="Unplaced"/>
</dbReference>
<dbReference type="InterPro" id="IPR027640">
    <property type="entry name" value="Kinesin-like_fam"/>
</dbReference>
<feature type="coiled-coil region" evidence="8">
    <location>
        <begin position="1884"/>
        <end position="1911"/>
    </location>
</feature>
<feature type="compositionally biased region" description="Low complexity" evidence="9">
    <location>
        <begin position="632"/>
        <end position="643"/>
    </location>
</feature>
<evidence type="ECO:0000256" key="4">
    <source>
        <dbReference type="ARBA" id="ARBA00023054"/>
    </source>
</evidence>
<evidence type="ECO:0000256" key="1">
    <source>
        <dbReference type="ARBA" id="ARBA00004245"/>
    </source>
</evidence>
<evidence type="ECO:0000259" key="10">
    <source>
        <dbReference type="PROSITE" id="PS50067"/>
    </source>
</evidence>
<feature type="coiled-coil region" evidence="8">
    <location>
        <begin position="808"/>
        <end position="835"/>
    </location>
</feature>
<feature type="region of interest" description="Disordered" evidence="9">
    <location>
        <begin position="1916"/>
        <end position="1944"/>
    </location>
</feature>
<organism evidence="11 12">
    <name type="scientific">Nicrophorus vespilloides</name>
    <name type="common">Boreal carrion beetle</name>
    <dbReference type="NCBI Taxonomy" id="110193"/>
    <lineage>
        <taxon>Eukaryota</taxon>
        <taxon>Metazoa</taxon>
        <taxon>Ecdysozoa</taxon>
        <taxon>Arthropoda</taxon>
        <taxon>Hexapoda</taxon>
        <taxon>Insecta</taxon>
        <taxon>Pterygota</taxon>
        <taxon>Neoptera</taxon>
        <taxon>Endopterygota</taxon>
        <taxon>Coleoptera</taxon>
        <taxon>Polyphaga</taxon>
        <taxon>Staphyliniformia</taxon>
        <taxon>Silphidae</taxon>
        <taxon>Nicrophorinae</taxon>
        <taxon>Nicrophorus</taxon>
    </lineage>
</organism>
<feature type="coiled-coil region" evidence="8">
    <location>
        <begin position="2031"/>
        <end position="2065"/>
    </location>
</feature>
<keyword evidence="6" id="KW-0963">Cytoplasm</keyword>
<keyword evidence="2 7" id="KW-0547">Nucleotide-binding</keyword>
<comment type="similarity">
    <text evidence="7">Belongs to the TRAFAC class myosin-kinesin ATPase superfamily. Kinesin family.</text>
</comment>
<dbReference type="InterPro" id="IPR027417">
    <property type="entry name" value="P-loop_NTPase"/>
</dbReference>
<feature type="coiled-coil region" evidence="8">
    <location>
        <begin position="1947"/>
        <end position="1974"/>
    </location>
</feature>
<dbReference type="GeneID" id="108567073"/>
<evidence type="ECO:0000256" key="9">
    <source>
        <dbReference type="SAM" id="MobiDB-lite"/>
    </source>
</evidence>
<dbReference type="PANTHER" id="PTHR47968">
    <property type="entry name" value="CENTROMERE PROTEIN E"/>
    <property type="match status" value="1"/>
</dbReference>
<feature type="coiled-coil region" evidence="8">
    <location>
        <begin position="991"/>
        <end position="1025"/>
    </location>
</feature>
<feature type="region of interest" description="Disordered" evidence="9">
    <location>
        <begin position="631"/>
        <end position="667"/>
    </location>
</feature>
<feature type="coiled-coil region" evidence="8">
    <location>
        <begin position="1539"/>
        <end position="1651"/>
    </location>
</feature>
<keyword evidence="6" id="KW-0206">Cytoskeleton</keyword>
<evidence type="ECO:0000256" key="6">
    <source>
        <dbReference type="ARBA" id="ARBA00023212"/>
    </source>
</evidence>
<dbReference type="Pfam" id="PF00225">
    <property type="entry name" value="Kinesin"/>
    <property type="match status" value="1"/>
</dbReference>
<sequence>MEPNKSAKSAVKVNKNSKMEDKQDAINVVVRVRPAVKGHQNEGSKEYWKPVNNTLHFLPESGEVPQNIEYTFGNIYGAENSNKDVYNSVKPIVKSAVNGINGTVIAYGESSSGKTYTNMGDHKDKGIIPLAIEDIFRLIKSDTRRKYLLRSSYIEIYNDKINDLLNKAQCDLKIRENISGTLTVDNCVEQIVRSSDEMMDVIIKGNQNRQVFNTPLNNQSSRSHVIFKIVIESIPNDALSEDDDVLVQVSHLHFVDMAGSEKSVETNTGARLRESRHINRSLSILTRIIRLLVDNYSHINFKDAALTHLLSNSLGGNCRTLIIATIATTSLDNTESTLMFAQAAKKIKIKPRLNQVLTTEAIINQLKHKERKLISQLKFERNKKITYHVNQPLKNKIVKDLEHDIKNIQLKYVRRDTKASTSHGARNRAGPSTAPVLPDELQDEAVGHELMDISDIATTFNVLKHHMNLNDSRMNVELNKPGRKYESKGVQVIDAYPKDTSEPGRTKKKEIKRALGDTMAKLEFNNYDMEISIESIVSLYKMRELEWSYPKGRLTSKPEFLEFTLGEPFLKKTKSVKKPCEDVKVSRKFKIREDRLCLEAKLAILKEKNKTIMEENADMKFRESLWKSKIFGSSQKPSGSSDDSNIKPEKRTSRSHASNKRTTMVRSLSLPNMHNGLLKFNEEIRKEDKNRYLSLQSLNDVQPPKYDSLVKTNTTLQTNIVHTGTVRKLKEKNNMLKNHVLALQIQNQKLVKDHTAQVNSMNENHAIQVTSYENMLKEMTGYNDNVENEHSTHKRHHNTKGNDNSKKLSNANIIINKMKEQLKLMQEKLNSNEIDKQIELEKMKNHYTAQLASLQLNIVNKDCKDRIEMKGFKTKLLEREREVASLMLRINEQNEKSEQILKYYELKIKNLEKSNSDFSEEVTVLQMKLDSAVQINHIKQLEADLGALQVQLQKSKKVSNDALLEVTRLQGLLDTSQSDLEAASCSHENMQLELEQEISVLKAQLETAKKERAEAVEDAKSAQELYEITMRNLDAASEYSENIQLEYNKELNTLKSEIDEAVEGKRKVAIELRKARQEHEKASAERDEKIRDMQGSLEKNNAEIVGIKKKLAEKEEAIQKTKTDLTQEYTRKVKEYENDIKKGEDLIALKDTQVHDLTTTLKKAANKVVSLEKKLQESNNNTEEILNEGSIQFQQVEEELKNKQKQLEAAEKVIENMRNNHVAKIRYLQEEFNEREEMYNREFRTLNEELIDMRENFRDREDSLNEQILSKDEEIKTLKDKIKEEQEDEEDDVNNYNGNDDNNDDDDHDNNGGDGNMGNGSMQTGAQEENEPTDQKTCECNDEKRDLQNQLYETRNKLYDVERSNDELEQSFKYLYDIQRTEVITKDQEIISLTDKVSQYERTLISSQLEVTDTRNSVDITANQYESKINELKAIYKKEEDDIKYIENTNLIKNHKEQIEIYEKKLKSVNLHNDRMMLENSEQVKLLENQVEQLQSELTTAYNEHANQIENVRAMHSVEMSALMQANDQKDSLKISKLKESYESKLKDNNCEIVSLKKKLQELCEKNESSKKVHTITQKDLANALTAAEAMLKESNSQYQQLVDNHANQIDNLTESHQSITENNLKNEGQAKEYLMKNQELQTKVLNLNVQVDTVSRTYEDMNNQHLTDITKINDDHNAMITSLENIRSQKEKEYNEVSEMLEAERKETLKLKEELSNALETIAILKKNNITDEQKKKDEQYEFELEVLNSTIVNIKNNNEQQKKIIKDMEKDLENKNKVIEEIKIINTNMEKRLSGMLEEMSSNNDEEGKVVNSNQEEQFNIQDDEDNFDEMDTELPSAPAEETPPQENVASDVDPKTETSCASCKNTIAELKCMVFKISQHNSKLIDNCHRLRNKNQSLQVKINDMRRILDKAKIHADSMKKSDDSEKRKNSKPDDAMSVTNTDAQILKAKLDTEYANAEKLNKKIMELHNAQKLYRTHLKQQTTDARWEEVNVSKAFQEGVKERRQSLHDQRRHINACDKCVQRLYEIENYRKEGKKLTQLNQLLNEKYNDLESKLTDVEDSDALELQAQFNCTEVLLRNLNRFITKGADTCEQCTTLLNFLYKKILALSKIYDNNTYWYFKAETDSQTIDEVLKVVDRFQPKLGNDLANEGMVILESVKNKLQRAKNVLCNKRRYIQNFLEILKKDINILQQILSFPADKRCVFYESNKNVALLLLQIKKRLSTSLRYLDETNVEEKERTRFKINKMDEYITDIEDQLVRDMPCSVNVMTYNQLALKYVSLKALIRLRLDRHDDLQDIQDYLMPHDESLYSVDTINQNVAEAARMTAAAGAFAYVRGGSFGLPTSTIVRPASSTIVREAPCTIVREDTSNSMQDGTSTFTFCDISDTAVSQPDASSTLTLRGFSNFESSASTVTDPEPIIEAPASPVFIAPLDVASSTDADPTKPKSDDPNIAQVNNKYYITDDEVYG</sequence>
<dbReference type="Gene3D" id="3.40.850.10">
    <property type="entry name" value="Kinesin motor domain"/>
    <property type="match status" value="1"/>
</dbReference>
<feature type="domain" description="Kinesin motor" evidence="10">
    <location>
        <begin position="25"/>
        <end position="347"/>
    </location>
</feature>
<feature type="coiled-coil region" evidence="8">
    <location>
        <begin position="1422"/>
        <end position="1511"/>
    </location>
</feature>
<name>A0ABM1N7H8_NICVS</name>
<feature type="compositionally biased region" description="Basic and acidic residues" evidence="9">
    <location>
        <begin position="1916"/>
        <end position="1938"/>
    </location>
</feature>
<accession>A0ABM1N7H8</accession>
<keyword evidence="5 7" id="KW-0505">Motor protein</keyword>
<feature type="coiled-coil region" evidence="8">
    <location>
        <begin position="876"/>
        <end position="958"/>
    </location>
</feature>
<keyword evidence="11" id="KW-1185">Reference proteome</keyword>
<comment type="subcellular location">
    <subcellularLocation>
        <location evidence="1">Cytoplasm</location>
        <location evidence="1">Cytoskeleton</location>
    </subcellularLocation>
</comment>
<protein>
    <submittedName>
        <fullName evidence="12">Centromere-associated protein E-like isoform X1</fullName>
    </submittedName>
</protein>
<feature type="binding site" evidence="7">
    <location>
        <begin position="108"/>
        <end position="115"/>
    </location>
    <ligand>
        <name>ATP</name>
        <dbReference type="ChEBI" id="CHEBI:30616"/>
    </ligand>
</feature>
<feature type="region of interest" description="Disordered" evidence="9">
    <location>
        <begin position="1830"/>
        <end position="1860"/>
    </location>
</feature>
<feature type="coiled-coil region" evidence="8">
    <location>
        <begin position="1681"/>
        <end position="1787"/>
    </location>
</feature>
<proteinExistence type="inferred from homology"/>
<dbReference type="SUPFAM" id="SSF52540">
    <property type="entry name" value="P-loop containing nucleoside triphosphate hydrolases"/>
    <property type="match status" value="1"/>
</dbReference>
<evidence type="ECO:0000256" key="5">
    <source>
        <dbReference type="ARBA" id="ARBA00023175"/>
    </source>
</evidence>
<dbReference type="SMART" id="SM00129">
    <property type="entry name" value="KISc"/>
    <property type="match status" value="1"/>
</dbReference>
<dbReference type="InterPro" id="IPR036961">
    <property type="entry name" value="Kinesin_motor_dom_sf"/>
</dbReference>
<dbReference type="RefSeq" id="XP_017782778.1">
    <property type="nucleotide sequence ID" value="XM_017927289.1"/>
</dbReference>
<evidence type="ECO:0000256" key="7">
    <source>
        <dbReference type="PROSITE-ProRule" id="PRU00283"/>
    </source>
</evidence>
<evidence type="ECO:0000313" key="11">
    <source>
        <dbReference type="Proteomes" id="UP000695000"/>
    </source>
</evidence>
<evidence type="ECO:0000313" key="12">
    <source>
        <dbReference type="RefSeq" id="XP_017782778.1"/>
    </source>
</evidence>
<dbReference type="PANTHER" id="PTHR47968:SF75">
    <property type="entry name" value="CENTROMERE-ASSOCIATED PROTEIN E"/>
    <property type="match status" value="1"/>
</dbReference>
<keyword evidence="4 8" id="KW-0175">Coiled coil</keyword>
<reference evidence="12" key="1">
    <citation type="submission" date="2025-08" db="UniProtKB">
        <authorList>
            <consortium name="RefSeq"/>
        </authorList>
    </citation>
    <scope>IDENTIFICATION</scope>
    <source>
        <tissue evidence="12">Whole Larva</tissue>
    </source>
</reference>
<evidence type="ECO:0000256" key="2">
    <source>
        <dbReference type="ARBA" id="ARBA00022741"/>
    </source>
</evidence>
<evidence type="ECO:0000256" key="3">
    <source>
        <dbReference type="ARBA" id="ARBA00022840"/>
    </source>
</evidence>
<dbReference type="PROSITE" id="PS50067">
    <property type="entry name" value="KINESIN_MOTOR_2"/>
    <property type="match status" value="1"/>
</dbReference>